<proteinExistence type="inferred from homology"/>
<keyword evidence="2" id="KW-0443">Lipid metabolism</keyword>
<dbReference type="Pfam" id="PF00378">
    <property type="entry name" value="ECH_1"/>
    <property type="match status" value="1"/>
</dbReference>
<dbReference type="PANTHER" id="PTHR11941">
    <property type="entry name" value="ENOYL-COA HYDRATASE-RELATED"/>
    <property type="match status" value="1"/>
</dbReference>
<organism evidence="5 6">
    <name type="scientific">Pigmentiphaga litoralis</name>
    <dbReference type="NCBI Taxonomy" id="516702"/>
    <lineage>
        <taxon>Bacteria</taxon>
        <taxon>Pseudomonadati</taxon>
        <taxon>Pseudomonadota</taxon>
        <taxon>Betaproteobacteria</taxon>
        <taxon>Burkholderiales</taxon>
        <taxon>Alcaligenaceae</taxon>
        <taxon>Pigmentiphaga</taxon>
    </lineage>
</organism>
<dbReference type="PANTHER" id="PTHR11941:SF169">
    <property type="entry name" value="(7AS)-7A-METHYL-1,5-DIOXO-2,3,5,6,7,7A-HEXAHYDRO-1H-INDENE-CARBOXYL-COA HYDROLASE"/>
    <property type="match status" value="1"/>
</dbReference>
<dbReference type="InterPro" id="IPR001753">
    <property type="entry name" value="Enoyl-CoA_hydra/iso"/>
</dbReference>
<protein>
    <submittedName>
        <fullName evidence="5">Enoyl-CoA hydratase/carnithine racemase</fullName>
    </submittedName>
</protein>
<dbReference type="GO" id="GO:0016829">
    <property type="term" value="F:lyase activity"/>
    <property type="evidence" value="ECO:0007669"/>
    <property type="project" value="UniProtKB-KW"/>
</dbReference>
<keyword evidence="3" id="KW-0456">Lyase</keyword>
<dbReference type="AlphaFoldDB" id="A0A7Y9IZL1"/>
<dbReference type="CDD" id="cd06558">
    <property type="entry name" value="crotonase-like"/>
    <property type="match status" value="1"/>
</dbReference>
<dbReference type="Gene3D" id="3.90.226.10">
    <property type="entry name" value="2-enoyl-CoA Hydratase, Chain A, domain 1"/>
    <property type="match status" value="1"/>
</dbReference>
<dbReference type="InterPro" id="IPR029045">
    <property type="entry name" value="ClpP/crotonase-like_dom_sf"/>
</dbReference>
<dbReference type="GO" id="GO:0006635">
    <property type="term" value="P:fatty acid beta-oxidation"/>
    <property type="evidence" value="ECO:0007669"/>
    <property type="project" value="TreeGrafter"/>
</dbReference>
<reference evidence="5 6" key="1">
    <citation type="submission" date="2020-07" db="EMBL/GenBank/DDBJ databases">
        <title>Genomic Encyclopedia of Type Strains, Phase IV (KMG-V): Genome sequencing to study the core and pangenomes of soil and plant-associated prokaryotes.</title>
        <authorList>
            <person name="Whitman W."/>
        </authorList>
    </citation>
    <scope>NUCLEOTIDE SEQUENCE [LARGE SCALE GENOMIC DNA]</scope>
    <source>
        <strain evidence="5 6">SAS40</strain>
    </source>
</reference>
<evidence type="ECO:0000313" key="6">
    <source>
        <dbReference type="Proteomes" id="UP000542125"/>
    </source>
</evidence>
<dbReference type="InterPro" id="IPR018376">
    <property type="entry name" value="Enoyl-CoA_hyd/isom_CS"/>
</dbReference>
<keyword evidence="6" id="KW-1185">Reference proteome</keyword>
<evidence type="ECO:0000256" key="3">
    <source>
        <dbReference type="ARBA" id="ARBA00023239"/>
    </source>
</evidence>
<sequence length="241" mass="24935">MADLLVSTQDQTRLLTLDRHAKRNALTNGLIRALIDELSAADNDDAIRCVVITGNGSAFCAGADLEESRSAADPAAVLAERNALLVDLLLAPQRMTTPVIAAVNGGAIGGGAGLALGCDMVVASPAARFGYPEVKHGITAALLIPNLIRQVGPKIAFELIGTGEPIGADRALALNLVNQLVPAEDLLPAAFALAAKLAAFPPAAMQASKRLFYAAFDMTQADAVIANRDVNTALRQQAPGH</sequence>
<gene>
    <name evidence="5" type="ORF">FHW18_005385</name>
</gene>
<dbReference type="EMBL" id="JACBYR010000003">
    <property type="protein sequence ID" value="NYE86066.1"/>
    <property type="molecule type" value="Genomic_DNA"/>
</dbReference>
<evidence type="ECO:0000256" key="4">
    <source>
        <dbReference type="RuleBase" id="RU003707"/>
    </source>
</evidence>
<evidence type="ECO:0000256" key="2">
    <source>
        <dbReference type="ARBA" id="ARBA00023098"/>
    </source>
</evidence>
<name>A0A7Y9IZL1_9BURK</name>
<evidence type="ECO:0000256" key="1">
    <source>
        <dbReference type="ARBA" id="ARBA00005254"/>
    </source>
</evidence>
<comment type="caution">
    <text evidence="5">The sequence shown here is derived from an EMBL/GenBank/DDBJ whole genome shotgun (WGS) entry which is preliminary data.</text>
</comment>
<dbReference type="Proteomes" id="UP000542125">
    <property type="component" value="Unassembled WGS sequence"/>
</dbReference>
<dbReference type="RefSeq" id="WP_179590723.1">
    <property type="nucleotide sequence ID" value="NZ_JACBYR010000003.1"/>
</dbReference>
<dbReference type="PROSITE" id="PS00166">
    <property type="entry name" value="ENOYL_COA_HYDRATASE"/>
    <property type="match status" value="1"/>
</dbReference>
<dbReference type="SUPFAM" id="SSF52096">
    <property type="entry name" value="ClpP/crotonase"/>
    <property type="match status" value="1"/>
</dbReference>
<evidence type="ECO:0000313" key="5">
    <source>
        <dbReference type="EMBL" id="NYE86066.1"/>
    </source>
</evidence>
<accession>A0A7Y9IZL1</accession>
<comment type="similarity">
    <text evidence="1 4">Belongs to the enoyl-CoA hydratase/isomerase family.</text>
</comment>